<comment type="caution">
    <text evidence="1">The sequence shown here is derived from an EMBL/GenBank/DDBJ whole genome shotgun (WGS) entry which is preliminary data.</text>
</comment>
<evidence type="ECO:0000313" key="1">
    <source>
        <dbReference type="EMBL" id="MBB3967937.1"/>
    </source>
</evidence>
<keyword evidence="2" id="KW-1185">Reference proteome</keyword>
<name>A0ABR6I4I9_9SPHI</name>
<gene>
    <name evidence="1" type="ORF">GGR35_000523</name>
</gene>
<reference evidence="1 2" key="1">
    <citation type="submission" date="2020-08" db="EMBL/GenBank/DDBJ databases">
        <title>Genomic Encyclopedia of Type Strains, Phase IV (KMG-IV): sequencing the most valuable type-strain genomes for metagenomic binning, comparative biology and taxonomic classification.</title>
        <authorList>
            <person name="Goeker M."/>
        </authorList>
    </citation>
    <scope>NUCLEOTIDE SEQUENCE [LARGE SCALE GENOMIC DNA]</scope>
    <source>
        <strain evidence="1 2">DSM 100995</strain>
    </source>
</reference>
<proteinExistence type="predicted"/>
<organism evidence="1 2">
    <name type="scientific">Mucilaginibacter phyllosphaerae</name>
    <dbReference type="NCBI Taxonomy" id="1812349"/>
    <lineage>
        <taxon>Bacteria</taxon>
        <taxon>Pseudomonadati</taxon>
        <taxon>Bacteroidota</taxon>
        <taxon>Sphingobacteriia</taxon>
        <taxon>Sphingobacteriales</taxon>
        <taxon>Sphingobacteriaceae</taxon>
        <taxon>Mucilaginibacter</taxon>
    </lineage>
</organism>
<evidence type="ECO:0000313" key="2">
    <source>
        <dbReference type="Proteomes" id="UP000583101"/>
    </source>
</evidence>
<dbReference type="EMBL" id="JACIEG010000001">
    <property type="protein sequence ID" value="MBB3967937.1"/>
    <property type="molecule type" value="Genomic_DNA"/>
</dbReference>
<protein>
    <submittedName>
        <fullName evidence="1">Uncharacterized protein</fullName>
    </submittedName>
</protein>
<accession>A0ABR6I4I9</accession>
<dbReference type="Gene3D" id="2.60.120.430">
    <property type="entry name" value="Galactose-binding lectin"/>
    <property type="match status" value="1"/>
</dbReference>
<sequence length="31" mass="3483">MPADGVLQFAVNDVDYTNNQGYFDFVVSVEQ</sequence>
<dbReference type="Proteomes" id="UP000583101">
    <property type="component" value="Unassembled WGS sequence"/>
</dbReference>